<feature type="transmembrane region" description="Helical" evidence="1">
    <location>
        <begin position="12"/>
        <end position="32"/>
    </location>
</feature>
<reference evidence="2" key="1">
    <citation type="journal article" date="2020" name="bioRxiv">
        <title>A rank-normalized archaeal taxonomy based on genome phylogeny resolves widespread incomplete and uneven classifications.</title>
        <authorList>
            <person name="Rinke C."/>
            <person name="Chuvochina M."/>
            <person name="Mussig A.J."/>
            <person name="Chaumeil P.-A."/>
            <person name="Waite D.W."/>
            <person name="Whitman W.B."/>
            <person name="Parks D.H."/>
            <person name="Hugenholtz P."/>
        </authorList>
    </citation>
    <scope>NUCLEOTIDE SEQUENCE</scope>
    <source>
        <strain evidence="2">UBA8876</strain>
    </source>
</reference>
<feature type="transmembrane region" description="Helical" evidence="1">
    <location>
        <begin position="44"/>
        <end position="62"/>
    </location>
</feature>
<evidence type="ECO:0000313" key="3">
    <source>
        <dbReference type="Proteomes" id="UP000600774"/>
    </source>
</evidence>
<accession>A0A832WBT4</accession>
<keyword evidence="1" id="KW-1133">Transmembrane helix</keyword>
<dbReference type="Proteomes" id="UP000600774">
    <property type="component" value="Unassembled WGS sequence"/>
</dbReference>
<evidence type="ECO:0000313" key="2">
    <source>
        <dbReference type="EMBL" id="HIH95540.1"/>
    </source>
</evidence>
<proteinExistence type="predicted"/>
<sequence>MRKGYERFWHLTHLLATTLLQIHFDMLLQIHFDMLLQIHFDMLLQIHFDILLVVFATYISFLF</sequence>
<comment type="caution">
    <text evidence="2">The sequence shown here is derived from an EMBL/GenBank/DDBJ whole genome shotgun (WGS) entry which is preliminary data.</text>
</comment>
<gene>
    <name evidence="2" type="ORF">HA338_16530</name>
</gene>
<dbReference type="EMBL" id="DUJU01000185">
    <property type="protein sequence ID" value="HIH95540.1"/>
    <property type="molecule type" value="Genomic_DNA"/>
</dbReference>
<dbReference type="RefSeq" id="WP_281085513.1">
    <property type="nucleotide sequence ID" value="NZ_DUJU01000185.1"/>
</dbReference>
<protein>
    <submittedName>
        <fullName evidence="2">Uncharacterized protein</fullName>
    </submittedName>
</protein>
<keyword evidence="1" id="KW-0812">Transmembrane</keyword>
<organism evidence="2 3">
    <name type="scientific">Methanosarcina acetivorans</name>
    <dbReference type="NCBI Taxonomy" id="2214"/>
    <lineage>
        <taxon>Archaea</taxon>
        <taxon>Methanobacteriati</taxon>
        <taxon>Methanobacteriota</taxon>
        <taxon>Stenosarchaea group</taxon>
        <taxon>Methanomicrobia</taxon>
        <taxon>Methanosarcinales</taxon>
        <taxon>Methanosarcinaceae</taxon>
        <taxon>Methanosarcina</taxon>
    </lineage>
</organism>
<name>A0A832WBT4_9EURY</name>
<dbReference type="AlphaFoldDB" id="A0A832WBT4"/>
<keyword evidence="1" id="KW-0472">Membrane</keyword>
<evidence type="ECO:0000256" key="1">
    <source>
        <dbReference type="SAM" id="Phobius"/>
    </source>
</evidence>